<organism evidence="5 6">
    <name type="scientific">Bacillus paralicheniformis</name>
    <dbReference type="NCBI Taxonomy" id="1648923"/>
    <lineage>
        <taxon>Bacteria</taxon>
        <taxon>Bacillati</taxon>
        <taxon>Bacillota</taxon>
        <taxon>Bacilli</taxon>
        <taxon>Bacillales</taxon>
        <taxon>Bacillaceae</taxon>
        <taxon>Bacillus</taxon>
    </lineage>
</organism>
<keyword evidence="1" id="KW-0678">Repressor</keyword>
<dbReference type="PANTHER" id="PTHR43479:SF7">
    <property type="entry name" value="TETR-FAMILY TRANSCRIPTIONAL REGULATOR"/>
    <property type="match status" value="1"/>
</dbReference>
<dbReference type="Pfam" id="PF14278">
    <property type="entry name" value="TetR_C_8"/>
    <property type="match status" value="1"/>
</dbReference>
<name>A0A7Z0WXT0_9BACI</name>
<dbReference type="InterPro" id="IPR001647">
    <property type="entry name" value="HTH_TetR"/>
</dbReference>
<protein>
    <submittedName>
        <fullName evidence="5">Transcriptional regulator TetR family</fullName>
    </submittedName>
</protein>
<evidence type="ECO:0000313" key="5">
    <source>
        <dbReference type="EMBL" id="OLF92704.1"/>
    </source>
</evidence>
<dbReference type="EMBL" id="LKPO01000016">
    <property type="protein sequence ID" value="OLF92704.1"/>
    <property type="molecule type" value="Genomic_DNA"/>
</dbReference>
<keyword evidence="2 3" id="KW-0238">DNA-binding</keyword>
<dbReference type="GO" id="GO:0003677">
    <property type="term" value="F:DNA binding"/>
    <property type="evidence" value="ECO:0007669"/>
    <property type="project" value="UniProtKB-UniRule"/>
</dbReference>
<proteinExistence type="predicted"/>
<evidence type="ECO:0000256" key="2">
    <source>
        <dbReference type="ARBA" id="ARBA00023125"/>
    </source>
</evidence>
<feature type="DNA-binding region" description="H-T-H motif" evidence="3">
    <location>
        <begin position="42"/>
        <end position="61"/>
    </location>
</feature>
<evidence type="ECO:0000313" key="6">
    <source>
        <dbReference type="Proteomes" id="UP000185604"/>
    </source>
</evidence>
<dbReference type="Proteomes" id="UP000185604">
    <property type="component" value="Unassembled WGS sequence"/>
</dbReference>
<gene>
    <name evidence="5" type="ORF">B4121_2392</name>
</gene>
<dbReference type="Gene3D" id="1.10.357.10">
    <property type="entry name" value="Tetracycline Repressor, domain 2"/>
    <property type="match status" value="1"/>
</dbReference>
<dbReference type="PROSITE" id="PS50977">
    <property type="entry name" value="HTH_TETR_2"/>
    <property type="match status" value="1"/>
</dbReference>
<evidence type="ECO:0000256" key="3">
    <source>
        <dbReference type="PROSITE-ProRule" id="PRU00335"/>
    </source>
</evidence>
<evidence type="ECO:0000259" key="4">
    <source>
        <dbReference type="PROSITE" id="PS50977"/>
    </source>
</evidence>
<dbReference type="InterPro" id="IPR050624">
    <property type="entry name" value="HTH-type_Tx_Regulator"/>
</dbReference>
<dbReference type="Pfam" id="PF00440">
    <property type="entry name" value="TetR_N"/>
    <property type="match status" value="1"/>
</dbReference>
<comment type="caution">
    <text evidence="5">The sequence shown here is derived from an EMBL/GenBank/DDBJ whole genome shotgun (WGS) entry which is preliminary data.</text>
</comment>
<reference evidence="5 6" key="1">
    <citation type="journal article" date="2016" name="Front. Microbiol.">
        <title>High-Level Heat Resistance of Spores of Bacillus amyloliquefaciens and Bacillus licheniformis Results from the Presence of a spoVA Operon in a Tn1546 Transposon.</title>
        <authorList>
            <person name="Berendsen E.M."/>
            <person name="Koning R.A."/>
            <person name="Boekhorst J."/>
            <person name="de Jong A."/>
            <person name="Kuipers O.P."/>
            <person name="Wells-Bennik M.H."/>
        </authorList>
    </citation>
    <scope>NUCLEOTIDE SEQUENCE [LARGE SCALE GENOMIC DNA]</scope>
    <source>
        <strain evidence="5 6">B4121</strain>
    </source>
</reference>
<accession>A0A7Z0WXT0</accession>
<evidence type="ECO:0000256" key="1">
    <source>
        <dbReference type="ARBA" id="ARBA00022491"/>
    </source>
</evidence>
<dbReference type="SUPFAM" id="SSF46689">
    <property type="entry name" value="Homeodomain-like"/>
    <property type="match status" value="1"/>
</dbReference>
<dbReference type="InterPro" id="IPR039532">
    <property type="entry name" value="TetR_C_Firmicutes"/>
</dbReference>
<feature type="domain" description="HTH tetR-type" evidence="4">
    <location>
        <begin position="19"/>
        <end position="79"/>
    </location>
</feature>
<dbReference type="AlphaFoldDB" id="A0A7Z0WXT0"/>
<dbReference type="InterPro" id="IPR009057">
    <property type="entry name" value="Homeodomain-like_sf"/>
</dbReference>
<dbReference type="PANTHER" id="PTHR43479">
    <property type="entry name" value="ACREF/ENVCD OPERON REPRESSOR-RELATED"/>
    <property type="match status" value="1"/>
</dbReference>
<sequence length="199" mass="23513">MFEEAAEVADSYRGDKRITKSKTNLKKALFELLAEKEWGKISVQDITQRANLNRTTFYQHYQDKYDLLHQNMRDMFEAMKEDIFSPLDIDCSVEKPEAYWYVLRFYQHLQQNCDDFAIIINRRYELNIKELLNDFWNDSFLTGIKKTAAADTNRSVPLDIQRRFVISAFAGTAAWWLENGMPYPPELMAESLIKMIQKN</sequence>